<dbReference type="SUPFAM" id="SSF161098">
    <property type="entry name" value="MetI-like"/>
    <property type="match status" value="2"/>
</dbReference>
<dbReference type="Pfam" id="PF00528">
    <property type="entry name" value="BPD_transp_1"/>
    <property type="match status" value="2"/>
</dbReference>
<keyword evidence="4 7" id="KW-0812">Transmembrane</keyword>
<evidence type="ECO:0000256" key="4">
    <source>
        <dbReference type="ARBA" id="ARBA00022692"/>
    </source>
</evidence>
<protein>
    <submittedName>
        <fullName evidence="9">Phosphate ABC transporter permease</fullName>
    </submittedName>
</protein>
<dbReference type="GO" id="GO:0005886">
    <property type="term" value="C:plasma membrane"/>
    <property type="evidence" value="ECO:0007669"/>
    <property type="project" value="UniProtKB-SubCell"/>
</dbReference>
<name>A0A1U7J3F2_9CYAN</name>
<feature type="transmembrane region" description="Helical" evidence="7">
    <location>
        <begin position="227"/>
        <end position="247"/>
    </location>
</feature>
<feature type="transmembrane region" description="Helical" evidence="7">
    <location>
        <begin position="435"/>
        <end position="459"/>
    </location>
</feature>
<keyword evidence="3" id="KW-1003">Cell membrane</keyword>
<comment type="similarity">
    <text evidence="7">Belongs to the binding-protein-dependent transport system permease family.</text>
</comment>
<feature type="domain" description="ABC transmembrane type-1" evidence="8">
    <location>
        <begin position="80"/>
        <end position="273"/>
    </location>
</feature>
<dbReference type="Gene3D" id="1.10.3720.10">
    <property type="entry name" value="MetI-like"/>
    <property type="match status" value="2"/>
</dbReference>
<dbReference type="AlphaFoldDB" id="A0A1U7J3F2"/>
<dbReference type="STRING" id="549789.NIES30_14865"/>
<accession>A0A1U7J3F2</accession>
<evidence type="ECO:0000256" key="1">
    <source>
        <dbReference type="ARBA" id="ARBA00004651"/>
    </source>
</evidence>
<dbReference type="PROSITE" id="PS50928">
    <property type="entry name" value="ABC_TM1"/>
    <property type="match status" value="2"/>
</dbReference>
<dbReference type="InterPro" id="IPR000515">
    <property type="entry name" value="MetI-like"/>
</dbReference>
<feature type="transmembrane region" description="Helical" evidence="7">
    <location>
        <begin position="21"/>
        <end position="40"/>
    </location>
</feature>
<dbReference type="PANTHER" id="PTHR30043">
    <property type="entry name" value="PHOSPHONATES TRANSPORT SYSTEM PERMEASE PROTEIN"/>
    <property type="match status" value="1"/>
</dbReference>
<dbReference type="RefSeq" id="WP_073609217.1">
    <property type="nucleotide sequence ID" value="NZ_MRCG01000011.1"/>
</dbReference>
<evidence type="ECO:0000256" key="5">
    <source>
        <dbReference type="ARBA" id="ARBA00022989"/>
    </source>
</evidence>
<feature type="domain" description="ABC transmembrane type-1" evidence="8">
    <location>
        <begin position="367"/>
        <end position="567"/>
    </location>
</feature>
<feature type="transmembrane region" description="Helical" evidence="7">
    <location>
        <begin position="366"/>
        <end position="390"/>
    </location>
</feature>
<evidence type="ECO:0000313" key="9">
    <source>
        <dbReference type="EMBL" id="OKH46791.1"/>
    </source>
</evidence>
<evidence type="ECO:0000256" key="2">
    <source>
        <dbReference type="ARBA" id="ARBA00022448"/>
    </source>
</evidence>
<feature type="transmembrane region" description="Helical" evidence="7">
    <location>
        <begin position="187"/>
        <end position="206"/>
    </location>
</feature>
<keyword evidence="5 7" id="KW-1133">Transmembrane helix</keyword>
<dbReference type="CDD" id="cd06261">
    <property type="entry name" value="TM_PBP2"/>
    <property type="match status" value="1"/>
</dbReference>
<evidence type="ECO:0000313" key="10">
    <source>
        <dbReference type="Proteomes" id="UP000185557"/>
    </source>
</evidence>
<reference evidence="9 10" key="1">
    <citation type="submission" date="2016-11" db="EMBL/GenBank/DDBJ databases">
        <title>Draft Genome Sequences of Nine Cyanobacterial Strains from Diverse Habitats.</title>
        <authorList>
            <person name="Zhu T."/>
            <person name="Hou S."/>
            <person name="Lu X."/>
            <person name="Hess W.R."/>
        </authorList>
    </citation>
    <scope>NUCLEOTIDE SEQUENCE [LARGE SCALE GENOMIC DNA]</scope>
    <source>
        <strain evidence="9 10">NIES-30</strain>
    </source>
</reference>
<feature type="transmembrane region" description="Helical" evidence="7">
    <location>
        <begin position="84"/>
        <end position="109"/>
    </location>
</feature>
<evidence type="ECO:0000256" key="3">
    <source>
        <dbReference type="ARBA" id="ARBA00022475"/>
    </source>
</evidence>
<evidence type="ECO:0000259" key="8">
    <source>
        <dbReference type="PROSITE" id="PS50928"/>
    </source>
</evidence>
<dbReference type="EMBL" id="MRCG01000011">
    <property type="protein sequence ID" value="OKH46791.1"/>
    <property type="molecule type" value="Genomic_DNA"/>
</dbReference>
<comment type="subcellular location">
    <subcellularLocation>
        <location evidence="1 7">Cell membrane</location>
        <topology evidence="1 7">Multi-pass membrane protein</topology>
    </subcellularLocation>
</comment>
<comment type="caution">
    <text evidence="9">The sequence shown here is derived from an EMBL/GenBank/DDBJ whole genome shotgun (WGS) entry which is preliminary data.</text>
</comment>
<feature type="transmembrane region" description="Helical" evidence="7">
    <location>
        <begin position="259"/>
        <end position="276"/>
    </location>
</feature>
<evidence type="ECO:0000256" key="6">
    <source>
        <dbReference type="ARBA" id="ARBA00023136"/>
    </source>
</evidence>
<sequence>MVNTQQTITIPLRPSLWNPKTVSALAVLAALGLAAYQAGLGRPGTELINLGGWPQLREFLAASLRPDLSPEFVVLMGRAALVTLAYAVLGTALSVGLGMIGGLLSSAVWWQTVLPGEASDLRRSLWLGVRGLLAFPRAIHELIWGLVLLQVLGLNPLVGVLAIAIPFGAIVAKVFSEILDETPPEPLHALLNAGTPPLAAFIYGLLPQALPNLLSYTFYRFECSLRASAVLGIIGAGGLGYEIFLSLQSLRYEQLWTGFYALIVLNGAVDAWSALVRRRMGFTSRLDINRKPGASSRPAFKAPSQDWFLRLSWMGAALAIPLSWWWLQLDVVVLWSARTQRLLGELLGTGWSPLPSWAELVNLARLSWLTVAMSMVAIALAGLFGILFSLPAAQNFLLPGGLLRPIGQRGGSAWMAYTLLGLSRLVLLISRAIPAPIWALVLLYMLFPGVLPGALALALHNFGILGRLMAEVNENLDDRPVRALSTLGASPSAIVAYGILPQNLGRFLAYILYRWEVCLRETVIVGLVGAGGLGRLLTEQISSFDYSGVTITLGVFVVLTFGVDAVSQRLRGVLRE</sequence>
<proteinExistence type="inferred from homology"/>
<dbReference type="OrthoDB" id="8557224at2"/>
<feature type="transmembrane region" description="Helical" evidence="7">
    <location>
        <begin position="307"/>
        <end position="327"/>
    </location>
</feature>
<dbReference type="PANTHER" id="PTHR30043:SF1">
    <property type="entry name" value="ABC TRANSPORT SYSTEM PERMEASE PROTEIN P69"/>
    <property type="match status" value="1"/>
</dbReference>
<dbReference type="Proteomes" id="UP000185557">
    <property type="component" value="Unassembled WGS sequence"/>
</dbReference>
<organism evidence="9 10">
    <name type="scientific">Phormidium tenue NIES-30</name>
    <dbReference type="NCBI Taxonomy" id="549789"/>
    <lineage>
        <taxon>Bacteria</taxon>
        <taxon>Bacillati</taxon>
        <taxon>Cyanobacteriota</taxon>
        <taxon>Cyanophyceae</taxon>
        <taxon>Oscillatoriophycideae</taxon>
        <taxon>Oscillatoriales</taxon>
        <taxon>Oscillatoriaceae</taxon>
        <taxon>Phormidium</taxon>
    </lineage>
</organism>
<feature type="transmembrane region" description="Helical" evidence="7">
    <location>
        <begin position="411"/>
        <end position="429"/>
    </location>
</feature>
<dbReference type="InterPro" id="IPR035906">
    <property type="entry name" value="MetI-like_sf"/>
</dbReference>
<gene>
    <name evidence="9" type="ORF">NIES30_14865</name>
</gene>
<keyword evidence="6 7" id="KW-0472">Membrane</keyword>
<feature type="transmembrane region" description="Helical" evidence="7">
    <location>
        <begin position="546"/>
        <end position="566"/>
    </location>
</feature>
<keyword evidence="2 7" id="KW-0813">Transport</keyword>
<keyword evidence="10" id="KW-1185">Reference proteome</keyword>
<evidence type="ECO:0000256" key="7">
    <source>
        <dbReference type="RuleBase" id="RU363032"/>
    </source>
</evidence>
<dbReference type="GO" id="GO:0055085">
    <property type="term" value="P:transmembrane transport"/>
    <property type="evidence" value="ECO:0007669"/>
    <property type="project" value="InterPro"/>
</dbReference>